<evidence type="ECO:0000256" key="4">
    <source>
        <dbReference type="ARBA" id="ARBA00022630"/>
    </source>
</evidence>
<keyword evidence="12" id="KW-0676">Redox-active center</keyword>
<dbReference type="AlphaFoldDB" id="A0A2G6E2P6"/>
<name>A0A2G6E2P6_9BACT</name>
<comment type="catalytic activity">
    <reaction evidence="8 12">
        <text>N(6)-[(R)-dihydrolipoyl]-L-lysyl-[protein] + NAD(+) = N(6)-[(R)-lipoyl]-L-lysyl-[protein] + NADH + H(+)</text>
        <dbReference type="Rhea" id="RHEA:15045"/>
        <dbReference type="Rhea" id="RHEA-COMP:10474"/>
        <dbReference type="Rhea" id="RHEA-COMP:10475"/>
        <dbReference type="ChEBI" id="CHEBI:15378"/>
        <dbReference type="ChEBI" id="CHEBI:57540"/>
        <dbReference type="ChEBI" id="CHEBI:57945"/>
        <dbReference type="ChEBI" id="CHEBI:83099"/>
        <dbReference type="ChEBI" id="CHEBI:83100"/>
        <dbReference type="EC" id="1.8.1.4"/>
    </reaction>
</comment>
<dbReference type="SUPFAM" id="SSF51905">
    <property type="entry name" value="FAD/NAD(P)-binding domain"/>
    <property type="match status" value="1"/>
</dbReference>
<dbReference type="GO" id="GO:0005737">
    <property type="term" value="C:cytoplasm"/>
    <property type="evidence" value="ECO:0007669"/>
    <property type="project" value="UniProtKB-SubCell"/>
</dbReference>
<evidence type="ECO:0000259" key="13">
    <source>
        <dbReference type="Pfam" id="PF02852"/>
    </source>
</evidence>
<evidence type="ECO:0000256" key="1">
    <source>
        <dbReference type="ARBA" id="ARBA00004496"/>
    </source>
</evidence>
<dbReference type="PRINTS" id="PR00368">
    <property type="entry name" value="FADPNR"/>
</dbReference>
<evidence type="ECO:0000256" key="11">
    <source>
        <dbReference type="PIRSR" id="PIRSR000350-4"/>
    </source>
</evidence>
<evidence type="ECO:0000256" key="3">
    <source>
        <dbReference type="ARBA" id="ARBA00012608"/>
    </source>
</evidence>
<dbReference type="InterPro" id="IPR050151">
    <property type="entry name" value="Class-I_Pyr_Nuc-Dis_Oxidored"/>
</dbReference>
<evidence type="ECO:0000256" key="5">
    <source>
        <dbReference type="ARBA" id="ARBA00022827"/>
    </source>
</evidence>
<comment type="similarity">
    <text evidence="2 12">Belongs to the class-I pyridine nucleotide-disulfide oxidoreductase family.</text>
</comment>
<comment type="subcellular location">
    <subcellularLocation>
        <location evidence="1">Cytoplasm</location>
    </subcellularLocation>
</comment>
<evidence type="ECO:0000313" key="15">
    <source>
        <dbReference type="EMBL" id="PID56182.1"/>
    </source>
</evidence>
<accession>A0A2G6E2P6</accession>
<dbReference type="Gene3D" id="3.30.390.30">
    <property type="match status" value="1"/>
</dbReference>
<dbReference type="InterPro" id="IPR004099">
    <property type="entry name" value="Pyr_nucl-diS_OxRdtase_dimer"/>
</dbReference>
<feature type="binding site" evidence="10">
    <location>
        <position position="294"/>
    </location>
    <ligand>
        <name>FAD</name>
        <dbReference type="ChEBI" id="CHEBI:57692"/>
    </ligand>
</feature>
<dbReference type="EMBL" id="PDPS01000037">
    <property type="protein sequence ID" value="PID56182.1"/>
    <property type="molecule type" value="Genomic_DNA"/>
</dbReference>
<evidence type="ECO:0000313" key="16">
    <source>
        <dbReference type="Proteomes" id="UP000229740"/>
    </source>
</evidence>
<evidence type="ECO:0000256" key="10">
    <source>
        <dbReference type="PIRSR" id="PIRSR000350-3"/>
    </source>
</evidence>
<evidence type="ECO:0000256" key="7">
    <source>
        <dbReference type="ARBA" id="ARBA00023027"/>
    </source>
</evidence>
<feature type="binding site" evidence="10">
    <location>
        <begin position="135"/>
        <end position="137"/>
    </location>
    <ligand>
        <name>FAD</name>
        <dbReference type="ChEBI" id="CHEBI:57692"/>
    </ligand>
</feature>
<evidence type="ECO:0000256" key="2">
    <source>
        <dbReference type="ARBA" id="ARBA00007532"/>
    </source>
</evidence>
<comment type="caution">
    <text evidence="15">The sequence shown here is derived from an EMBL/GenBank/DDBJ whole genome shotgun (WGS) entry which is preliminary data.</text>
</comment>
<dbReference type="InterPro" id="IPR023753">
    <property type="entry name" value="FAD/NAD-binding_dom"/>
</dbReference>
<evidence type="ECO:0000259" key="14">
    <source>
        <dbReference type="Pfam" id="PF07992"/>
    </source>
</evidence>
<comment type="cofactor">
    <cofactor evidence="10 12">
        <name>FAD</name>
        <dbReference type="ChEBI" id="CHEBI:57692"/>
    </cofactor>
    <text evidence="10 12">Binds 1 FAD per subunit.</text>
</comment>
<dbReference type="SUPFAM" id="SSF55424">
    <property type="entry name" value="FAD/NAD-linked reductases, dimerisation (C-terminal) domain"/>
    <property type="match status" value="1"/>
</dbReference>
<feature type="disulfide bond" description="Redox-active" evidence="11">
    <location>
        <begin position="39"/>
        <end position="44"/>
    </location>
</feature>
<protein>
    <recommendedName>
        <fullName evidence="3 12">Dihydrolipoyl dehydrogenase</fullName>
        <ecNumber evidence="3 12">1.8.1.4</ecNumber>
    </recommendedName>
</protein>
<dbReference type="Pfam" id="PF07992">
    <property type="entry name" value="Pyr_redox_2"/>
    <property type="match status" value="1"/>
</dbReference>
<dbReference type="GO" id="GO:0006103">
    <property type="term" value="P:2-oxoglutarate metabolic process"/>
    <property type="evidence" value="ECO:0007669"/>
    <property type="project" value="TreeGrafter"/>
</dbReference>
<sequence length="442" mass="47795">MYDIIVVGAGPGGYIAAERAGARGKSVLLVEKAELGGVCTNEGCIPTKSLLNSAKQYVHGLEADKFGVYFDGARFSLPDAMAWKRDVIETLRKGIAFLMKKNAVEVITGEAEFLDRQTILVAGQRYQGRDLIIATGSSAAVPPIPGVDSPHVMTNREILKIADLPERIVIIGGGYIGMEFASFFSNVGVEVHVVEMMKEIVPMMDARFSKTLRKSLPNVSFHLGAKVESIEKDRVNLSQDGREKTLQADVILMSVGRRPNVQGLEALGLDIRPSGIKVNEKMQTNVPGVYAVGDVNGESLLAHSASRMAEVAVNTICGRPDQMRYQAVPWVVYTLPEVAGCGLTEQDAQAQGIRVKSATVQMRANGRFLAEYGKSSPGLCKVVVEADTNILKGVHLLGAACSEMIYGVAALLEAELRVQDIQEIIFPHPTVSESIKDALWEI</sequence>
<reference evidence="15 16" key="1">
    <citation type="submission" date="2017-10" db="EMBL/GenBank/DDBJ databases">
        <title>Novel microbial diversity and functional potential in the marine mammal oral microbiome.</title>
        <authorList>
            <person name="Dudek N.K."/>
            <person name="Sun C.L."/>
            <person name="Burstein D."/>
            <person name="Kantor R.S."/>
            <person name="Aliaga Goltsman D.S."/>
            <person name="Bik E.M."/>
            <person name="Thomas B.C."/>
            <person name="Banfield J.F."/>
            <person name="Relman D.A."/>
        </authorList>
    </citation>
    <scope>NUCLEOTIDE SEQUENCE [LARGE SCALE GENOMIC DNA]</scope>
    <source>
        <strain evidence="15">DOLZORAL124_49_17</strain>
    </source>
</reference>
<keyword evidence="10" id="KW-0547">Nucleotide-binding</keyword>
<feature type="active site" description="Proton acceptor" evidence="9">
    <location>
        <position position="428"/>
    </location>
</feature>
<feature type="domain" description="FAD/NAD(P)-binding" evidence="14">
    <location>
        <begin position="2"/>
        <end position="309"/>
    </location>
</feature>
<dbReference type="Gene3D" id="3.50.50.60">
    <property type="entry name" value="FAD/NAD(P)-binding domain"/>
    <property type="match status" value="2"/>
</dbReference>
<organism evidence="15 16">
    <name type="scientific">candidate division KSB3 bacterium</name>
    <dbReference type="NCBI Taxonomy" id="2044937"/>
    <lineage>
        <taxon>Bacteria</taxon>
        <taxon>candidate division KSB3</taxon>
    </lineage>
</organism>
<dbReference type="InterPro" id="IPR036188">
    <property type="entry name" value="FAD/NAD-bd_sf"/>
</dbReference>
<feature type="binding site" evidence="10">
    <location>
        <begin position="172"/>
        <end position="179"/>
    </location>
    <ligand>
        <name>NAD(+)</name>
        <dbReference type="ChEBI" id="CHEBI:57540"/>
    </ligand>
</feature>
<dbReference type="GO" id="GO:0004148">
    <property type="term" value="F:dihydrolipoyl dehydrogenase (NADH) activity"/>
    <property type="evidence" value="ECO:0007669"/>
    <property type="project" value="UniProtKB-EC"/>
</dbReference>
<feature type="domain" description="Pyridine nucleotide-disulphide oxidoreductase dimerisation" evidence="13">
    <location>
        <begin position="328"/>
        <end position="438"/>
    </location>
</feature>
<dbReference type="InterPro" id="IPR006258">
    <property type="entry name" value="Lipoamide_DH"/>
</dbReference>
<keyword evidence="5 10" id="KW-0274">FAD</keyword>
<comment type="miscellaneous">
    <text evidence="12">The active site is a redox-active disulfide bond.</text>
</comment>
<feature type="binding site" evidence="10">
    <location>
        <position position="256"/>
    </location>
    <ligand>
        <name>NAD(+)</name>
        <dbReference type="ChEBI" id="CHEBI:57540"/>
    </ligand>
</feature>
<dbReference type="Proteomes" id="UP000229740">
    <property type="component" value="Unassembled WGS sequence"/>
</dbReference>
<proteinExistence type="inferred from homology"/>
<keyword evidence="4 12" id="KW-0285">Flavoprotein</keyword>
<dbReference type="NCBIfam" id="TIGR01350">
    <property type="entry name" value="lipoamide_DH"/>
    <property type="match status" value="1"/>
</dbReference>
<dbReference type="PIRSF" id="PIRSF000350">
    <property type="entry name" value="Mercury_reductase_MerA"/>
    <property type="match status" value="1"/>
</dbReference>
<dbReference type="PANTHER" id="PTHR22912:SF217">
    <property type="entry name" value="DIHYDROLIPOYL DEHYDROGENASE"/>
    <property type="match status" value="1"/>
</dbReference>
<dbReference type="InterPro" id="IPR016156">
    <property type="entry name" value="FAD/NAD-linked_Rdtase_dimer_sf"/>
</dbReference>
<dbReference type="InterPro" id="IPR001100">
    <property type="entry name" value="Pyr_nuc-diS_OxRdtase"/>
</dbReference>
<gene>
    <name evidence="15" type="primary">lpdA</name>
    <name evidence="15" type="ORF">CSB45_12445</name>
</gene>
<keyword evidence="7 10" id="KW-0520">NAD</keyword>
<evidence type="ECO:0000256" key="12">
    <source>
        <dbReference type="RuleBase" id="RU003692"/>
    </source>
</evidence>
<dbReference type="PANTHER" id="PTHR22912">
    <property type="entry name" value="DISULFIDE OXIDOREDUCTASE"/>
    <property type="match status" value="1"/>
</dbReference>
<feature type="binding site" evidence="10">
    <location>
        <position position="195"/>
    </location>
    <ligand>
        <name>NAD(+)</name>
        <dbReference type="ChEBI" id="CHEBI:57540"/>
    </ligand>
</feature>
<evidence type="ECO:0000256" key="6">
    <source>
        <dbReference type="ARBA" id="ARBA00023002"/>
    </source>
</evidence>
<dbReference type="FunFam" id="3.30.390.30:FF:000001">
    <property type="entry name" value="Dihydrolipoyl dehydrogenase"/>
    <property type="match status" value="1"/>
</dbReference>
<dbReference type="GO" id="GO:0050660">
    <property type="term" value="F:flavin adenine dinucleotide binding"/>
    <property type="evidence" value="ECO:0007669"/>
    <property type="project" value="InterPro"/>
</dbReference>
<keyword evidence="6 12" id="KW-0560">Oxidoreductase</keyword>
<evidence type="ECO:0000256" key="8">
    <source>
        <dbReference type="ARBA" id="ARBA00049187"/>
    </source>
</evidence>
<dbReference type="Pfam" id="PF02852">
    <property type="entry name" value="Pyr_redox_dim"/>
    <property type="match status" value="1"/>
</dbReference>
<dbReference type="EC" id="1.8.1.4" evidence="3 12"/>
<dbReference type="PRINTS" id="PR00411">
    <property type="entry name" value="PNDRDTASEI"/>
</dbReference>
<evidence type="ECO:0000256" key="9">
    <source>
        <dbReference type="PIRSR" id="PIRSR000350-2"/>
    </source>
</evidence>
<feature type="binding site" evidence="10">
    <location>
        <position position="48"/>
    </location>
    <ligand>
        <name>FAD</name>
        <dbReference type="ChEBI" id="CHEBI:57692"/>
    </ligand>
</feature>